<keyword evidence="3 6" id="KW-0812">Transmembrane</keyword>
<feature type="transmembrane region" description="Helical" evidence="6">
    <location>
        <begin position="190"/>
        <end position="209"/>
    </location>
</feature>
<name>A0A5E4SB90_9BURK</name>
<dbReference type="PANTHER" id="PTHR32322:SF2">
    <property type="entry name" value="EAMA DOMAIN-CONTAINING PROTEIN"/>
    <property type="match status" value="1"/>
</dbReference>
<dbReference type="RefSeq" id="WP_150587906.1">
    <property type="nucleotide sequence ID" value="NZ_CABPSH010000001.1"/>
</dbReference>
<dbReference type="InterPro" id="IPR000620">
    <property type="entry name" value="EamA_dom"/>
</dbReference>
<dbReference type="AlphaFoldDB" id="A0A5E4SB90"/>
<evidence type="ECO:0000256" key="1">
    <source>
        <dbReference type="ARBA" id="ARBA00004141"/>
    </source>
</evidence>
<dbReference type="Pfam" id="PF00892">
    <property type="entry name" value="EamA"/>
    <property type="match status" value="2"/>
</dbReference>
<dbReference type="SUPFAM" id="SSF103481">
    <property type="entry name" value="Multidrug resistance efflux transporter EmrE"/>
    <property type="match status" value="2"/>
</dbReference>
<feature type="transmembrane region" description="Helical" evidence="6">
    <location>
        <begin position="130"/>
        <end position="148"/>
    </location>
</feature>
<dbReference type="EMBL" id="CABPSH010000001">
    <property type="protein sequence ID" value="VVD72595.1"/>
    <property type="molecule type" value="Genomic_DNA"/>
</dbReference>
<organism evidence="8 9">
    <name type="scientific">Pandoraea eparura</name>
    <dbReference type="NCBI Taxonomy" id="2508291"/>
    <lineage>
        <taxon>Bacteria</taxon>
        <taxon>Pseudomonadati</taxon>
        <taxon>Pseudomonadota</taxon>
        <taxon>Betaproteobacteria</taxon>
        <taxon>Burkholderiales</taxon>
        <taxon>Burkholderiaceae</taxon>
        <taxon>Pandoraea</taxon>
    </lineage>
</organism>
<dbReference type="PANTHER" id="PTHR32322">
    <property type="entry name" value="INNER MEMBRANE TRANSPORTER"/>
    <property type="match status" value="1"/>
</dbReference>
<feature type="transmembrane region" description="Helical" evidence="6">
    <location>
        <begin position="99"/>
        <end position="118"/>
    </location>
</feature>
<evidence type="ECO:0000256" key="2">
    <source>
        <dbReference type="ARBA" id="ARBA00007362"/>
    </source>
</evidence>
<evidence type="ECO:0000313" key="8">
    <source>
        <dbReference type="EMBL" id="VVD72595.1"/>
    </source>
</evidence>
<keyword evidence="5 6" id="KW-0472">Membrane</keyword>
<evidence type="ECO:0000313" key="9">
    <source>
        <dbReference type="Proteomes" id="UP000400981"/>
    </source>
</evidence>
<comment type="similarity">
    <text evidence="2">Belongs to the EamA transporter family.</text>
</comment>
<keyword evidence="4 6" id="KW-1133">Transmembrane helix</keyword>
<gene>
    <name evidence="8" type="primary">eamA_2</name>
    <name evidence="8" type="ORF">PEP31012_00688</name>
</gene>
<feature type="transmembrane region" description="Helical" evidence="6">
    <location>
        <begin position="72"/>
        <end position="93"/>
    </location>
</feature>
<dbReference type="InterPro" id="IPR050638">
    <property type="entry name" value="AA-Vitamin_Transporters"/>
</dbReference>
<accession>A0A5E4SB90</accession>
<comment type="subcellular location">
    <subcellularLocation>
        <location evidence="1">Membrane</location>
        <topology evidence="1">Multi-pass membrane protein</topology>
    </subcellularLocation>
</comment>
<sequence>MKSTPRPIDAAALAIMFGLCAVWGGQQVAVKLAVPVVPPVLQAGLRSLIATVLVGGWMLWRRQKLITGDGTLPAGLLAGVLFSLEFLCIFVGLTHTTASRMAVFLYSAPCFTAIGLHWTVPSERLRPMQWLGMAIAFCGIVVAFSDGGGSNLATTWPGDLLGLLAGVFWGMTTVIVRASRLASAAPSKTLLYQLAVSAVLLCALALGTGNVHVGPMTVTTWVSLAYQSIGVAFASYLIWFGMLTRYSAARLASFSFLSPLFGVTFGVLVLGESVGWRFAGAVVLVFAGISLVNRRH</sequence>
<evidence type="ECO:0000256" key="6">
    <source>
        <dbReference type="SAM" id="Phobius"/>
    </source>
</evidence>
<proteinExistence type="inferred from homology"/>
<protein>
    <submittedName>
        <fullName evidence="8">Putative amino-acid metabolite efflux pump</fullName>
    </submittedName>
</protein>
<dbReference type="GO" id="GO:0016020">
    <property type="term" value="C:membrane"/>
    <property type="evidence" value="ECO:0007669"/>
    <property type="project" value="UniProtKB-SubCell"/>
</dbReference>
<feature type="transmembrane region" description="Helical" evidence="6">
    <location>
        <begin position="221"/>
        <end position="239"/>
    </location>
</feature>
<evidence type="ECO:0000256" key="4">
    <source>
        <dbReference type="ARBA" id="ARBA00022989"/>
    </source>
</evidence>
<evidence type="ECO:0000256" key="3">
    <source>
        <dbReference type="ARBA" id="ARBA00022692"/>
    </source>
</evidence>
<evidence type="ECO:0000259" key="7">
    <source>
        <dbReference type="Pfam" id="PF00892"/>
    </source>
</evidence>
<evidence type="ECO:0000256" key="5">
    <source>
        <dbReference type="ARBA" id="ARBA00023136"/>
    </source>
</evidence>
<dbReference type="Proteomes" id="UP000400981">
    <property type="component" value="Unassembled WGS sequence"/>
</dbReference>
<dbReference type="InterPro" id="IPR037185">
    <property type="entry name" value="EmrE-like"/>
</dbReference>
<feature type="domain" description="EamA" evidence="7">
    <location>
        <begin position="157"/>
        <end position="293"/>
    </location>
</feature>
<feature type="domain" description="EamA" evidence="7">
    <location>
        <begin position="14"/>
        <end position="144"/>
    </location>
</feature>
<feature type="transmembrane region" description="Helical" evidence="6">
    <location>
        <begin position="276"/>
        <end position="293"/>
    </location>
</feature>
<keyword evidence="9" id="KW-1185">Reference proteome</keyword>
<dbReference type="OrthoDB" id="184388at2"/>
<feature type="transmembrane region" description="Helical" evidence="6">
    <location>
        <begin position="251"/>
        <end position="270"/>
    </location>
</feature>
<feature type="transmembrane region" description="Helical" evidence="6">
    <location>
        <begin position="160"/>
        <end position="178"/>
    </location>
</feature>
<reference evidence="8 9" key="1">
    <citation type="submission" date="2019-08" db="EMBL/GenBank/DDBJ databases">
        <authorList>
            <person name="Peeters C."/>
        </authorList>
    </citation>
    <scope>NUCLEOTIDE SEQUENCE [LARGE SCALE GENOMIC DNA]</scope>
    <source>
        <strain evidence="8 9">LMG 31012</strain>
    </source>
</reference>
<feature type="transmembrane region" description="Helical" evidence="6">
    <location>
        <begin position="40"/>
        <end position="60"/>
    </location>
</feature>